<evidence type="ECO:0000256" key="12">
    <source>
        <dbReference type="RuleBase" id="RU368004"/>
    </source>
</evidence>
<keyword evidence="10 12" id="KW-0819">tRNA processing</keyword>
<accession>A0A2S5BBJ3</accession>
<evidence type="ECO:0000256" key="11">
    <source>
        <dbReference type="ARBA" id="ARBA00047957"/>
    </source>
</evidence>
<evidence type="ECO:0000256" key="1">
    <source>
        <dbReference type="ARBA" id="ARBA00002778"/>
    </source>
</evidence>
<name>A0A2S5BBJ3_9BASI</name>
<dbReference type="SUPFAM" id="SSF53335">
    <property type="entry name" value="S-adenosyl-L-methionine-dependent methyltransferases"/>
    <property type="match status" value="1"/>
</dbReference>
<evidence type="ECO:0000256" key="3">
    <source>
        <dbReference type="ARBA" id="ARBA00009056"/>
    </source>
</evidence>
<gene>
    <name evidence="14" type="ORF">BMF94_2958</name>
</gene>
<reference evidence="14 15" key="1">
    <citation type="journal article" date="2018" name="Front. Microbiol.">
        <title>Prospects for Fungal Bioremediation of Acidic Radioactive Waste Sites: Characterization and Genome Sequence of Rhodotorula taiwanensis MD1149.</title>
        <authorList>
            <person name="Tkavc R."/>
            <person name="Matrosova V.Y."/>
            <person name="Grichenko O.E."/>
            <person name="Gostincar C."/>
            <person name="Volpe R.P."/>
            <person name="Klimenkova P."/>
            <person name="Gaidamakova E.K."/>
            <person name="Zhou C.E."/>
            <person name="Stewart B.J."/>
            <person name="Lyman M.G."/>
            <person name="Malfatti S.A."/>
            <person name="Rubinfeld B."/>
            <person name="Courtot M."/>
            <person name="Singh J."/>
            <person name="Dalgard C.L."/>
            <person name="Hamilton T."/>
            <person name="Frey K.G."/>
            <person name="Gunde-Cimerman N."/>
            <person name="Dugan L."/>
            <person name="Daly M.J."/>
        </authorList>
    </citation>
    <scope>NUCLEOTIDE SEQUENCE [LARGE SCALE GENOMIC DNA]</scope>
    <source>
        <strain evidence="14 15">MD1149</strain>
    </source>
</reference>
<dbReference type="AlphaFoldDB" id="A0A2S5BBJ3"/>
<keyword evidence="6 12" id="KW-0963">Cytoplasm</keyword>
<dbReference type="InterPro" id="IPR029063">
    <property type="entry name" value="SAM-dependent_MTases_sf"/>
</dbReference>
<dbReference type="GO" id="GO:0141101">
    <property type="term" value="F:tRNA(Ser) (uridine(44)-2'-O-)-methyltransferase activity"/>
    <property type="evidence" value="ECO:0007669"/>
    <property type="project" value="UniProtKB-EC"/>
</dbReference>
<sequence>MTSKPAQPVALEADAPRPLPRLARPPSVADWIPTVSIPVDCEPAHFHEGLLQLVLYPEQSSSTILRAEILDDEQDPADHLDLAGGDAQTRCPLTGYTCVRRVRRRVLPNRPQFDWAMEQECLFYDKRGSEAGESEALVVLLPDFAQLDRDRGDQRLPYYHPQVYALAFRYLADHAGTSTSLRIDLVPLPSQPLLAPLPQNDRLFRTAQVLAKYAAKLCNGQAVGYQKRIHHDLLVGRTAVQDTYQRLKDKYQWMLHSWQESTDATKHVFEDVAIAAWLVTYWAEIYPDTEGKPPGGFVDVGCGNGLLVYILAAEGYSGYGFDLRERKSWASYTAPRPDLRVQSLNPVTLLPSALDHTDSEGASGSAESSDWPFPRDSFLIFNHADEMTPWCPLLAALTPGPRVGFLNIPCCLHELAGRFERQTYTIPAAFLADLPPSQIAADHPSADGSEAWRASLPDDLHPLLFPFYAAAPLSYSKPAAKGATSAAAASPTGDVSILGGRYHAYQLYLAHLTLRCDFVPAREALRIPSTKNFGLVGGRAPRSPGGTGRDQEDVRDEVRQLLAEVVRKGEWRARRPEGKAGERSGH</sequence>
<proteinExistence type="inferred from homology"/>
<comment type="catalytic activity">
    <reaction evidence="11 12">
        <text>uridine(44) in tRNA(Ser) + S-adenosyl-L-methionine = 2'-O-methyluridine(44) in tRNA(Ser) + S-adenosyl-L-homocysteine + H(+)</text>
        <dbReference type="Rhea" id="RHEA:43100"/>
        <dbReference type="Rhea" id="RHEA-COMP:10339"/>
        <dbReference type="Rhea" id="RHEA-COMP:10340"/>
        <dbReference type="ChEBI" id="CHEBI:15378"/>
        <dbReference type="ChEBI" id="CHEBI:57856"/>
        <dbReference type="ChEBI" id="CHEBI:59789"/>
        <dbReference type="ChEBI" id="CHEBI:65315"/>
        <dbReference type="ChEBI" id="CHEBI:74478"/>
        <dbReference type="EC" id="2.1.1.211"/>
    </reaction>
</comment>
<dbReference type="OrthoDB" id="10047021at2759"/>
<evidence type="ECO:0000256" key="2">
    <source>
        <dbReference type="ARBA" id="ARBA00004496"/>
    </source>
</evidence>
<protein>
    <recommendedName>
        <fullName evidence="5 12">tRNA (uracil-O(2)-)-methyltransferase</fullName>
        <ecNumber evidence="4 12">2.1.1.211</ecNumber>
    </recommendedName>
</protein>
<feature type="region of interest" description="Disordered" evidence="13">
    <location>
        <begin position="536"/>
        <end position="555"/>
    </location>
</feature>
<evidence type="ECO:0000313" key="14">
    <source>
        <dbReference type="EMBL" id="POY74146.1"/>
    </source>
</evidence>
<organism evidence="14 15">
    <name type="scientific">Rhodotorula taiwanensis</name>
    <dbReference type="NCBI Taxonomy" id="741276"/>
    <lineage>
        <taxon>Eukaryota</taxon>
        <taxon>Fungi</taxon>
        <taxon>Dikarya</taxon>
        <taxon>Basidiomycota</taxon>
        <taxon>Pucciniomycotina</taxon>
        <taxon>Microbotryomycetes</taxon>
        <taxon>Sporidiobolales</taxon>
        <taxon>Sporidiobolaceae</taxon>
        <taxon>Rhodotorula</taxon>
    </lineage>
</organism>
<keyword evidence="7 12" id="KW-0489">Methyltransferase</keyword>
<dbReference type="EMBL" id="PJQD01000029">
    <property type="protein sequence ID" value="POY74146.1"/>
    <property type="molecule type" value="Genomic_DNA"/>
</dbReference>
<dbReference type="STRING" id="741276.A0A2S5BBJ3"/>
<evidence type="ECO:0000313" key="15">
    <source>
        <dbReference type="Proteomes" id="UP000237144"/>
    </source>
</evidence>
<comment type="similarity">
    <text evidence="3 12">Belongs to the TRM44 family.</text>
</comment>
<comment type="subcellular location">
    <subcellularLocation>
        <location evidence="2 12">Cytoplasm</location>
    </subcellularLocation>
</comment>
<keyword evidence="15" id="KW-1185">Reference proteome</keyword>
<dbReference type="GO" id="GO:0005737">
    <property type="term" value="C:cytoplasm"/>
    <property type="evidence" value="ECO:0007669"/>
    <property type="project" value="UniProtKB-SubCell"/>
</dbReference>
<evidence type="ECO:0000256" key="5">
    <source>
        <dbReference type="ARBA" id="ARBA00017788"/>
    </source>
</evidence>
<evidence type="ECO:0000256" key="6">
    <source>
        <dbReference type="ARBA" id="ARBA00022490"/>
    </source>
</evidence>
<dbReference type="PANTHER" id="PTHR21210">
    <property type="entry name" value="TRNA (URACIL-O(2)-)-METHYLTRANSFERASE-RELATED"/>
    <property type="match status" value="1"/>
</dbReference>
<dbReference type="Proteomes" id="UP000237144">
    <property type="component" value="Unassembled WGS sequence"/>
</dbReference>
<dbReference type="PANTHER" id="PTHR21210:SF0">
    <property type="entry name" value="TRNA (URACIL-O(2)-)-METHYLTRANSFERASE-RELATED"/>
    <property type="match status" value="1"/>
</dbReference>
<feature type="region of interest" description="Disordered" evidence="13">
    <location>
        <begin position="1"/>
        <end position="23"/>
    </location>
</feature>
<evidence type="ECO:0000256" key="13">
    <source>
        <dbReference type="SAM" id="MobiDB-lite"/>
    </source>
</evidence>
<dbReference type="GO" id="GO:0030488">
    <property type="term" value="P:tRNA methylation"/>
    <property type="evidence" value="ECO:0007669"/>
    <property type="project" value="UniProtKB-UniRule"/>
</dbReference>
<comment type="function">
    <text evidence="1">Probable adenosyl-L-methionine (AdoMet)-dependent tRNA (uracil-O(2)-)-methyltransferase.</text>
</comment>
<evidence type="ECO:0000256" key="4">
    <source>
        <dbReference type="ARBA" id="ARBA00012795"/>
    </source>
</evidence>
<comment type="function">
    <text evidence="12">Adenosyl-L-methionine (AdoMet)-dependent tRNA (uracil-O(2)-)-methyltransferase.</text>
</comment>
<dbReference type="EC" id="2.1.1.211" evidence="4 12"/>
<dbReference type="InterPro" id="IPR011671">
    <property type="entry name" value="tRNA_uracil_MeTrfase"/>
</dbReference>
<keyword evidence="8 12" id="KW-0808">Transferase</keyword>
<dbReference type="Gene3D" id="3.40.50.150">
    <property type="entry name" value="Vaccinia Virus protein VP39"/>
    <property type="match status" value="1"/>
</dbReference>
<evidence type="ECO:0000256" key="8">
    <source>
        <dbReference type="ARBA" id="ARBA00022679"/>
    </source>
</evidence>
<evidence type="ECO:0000256" key="9">
    <source>
        <dbReference type="ARBA" id="ARBA00022691"/>
    </source>
</evidence>
<evidence type="ECO:0000256" key="7">
    <source>
        <dbReference type="ARBA" id="ARBA00022603"/>
    </source>
</evidence>
<comment type="caution">
    <text evidence="14">The sequence shown here is derived from an EMBL/GenBank/DDBJ whole genome shotgun (WGS) entry which is preliminary data.</text>
</comment>
<evidence type="ECO:0000256" key="10">
    <source>
        <dbReference type="ARBA" id="ARBA00022694"/>
    </source>
</evidence>
<keyword evidence="9 12" id="KW-0949">S-adenosyl-L-methionine</keyword>
<dbReference type="Pfam" id="PF07757">
    <property type="entry name" value="AdoMet_MTase"/>
    <property type="match status" value="1"/>
</dbReference>